<dbReference type="Pfam" id="PF13899">
    <property type="entry name" value="Thioredoxin_7"/>
    <property type="match status" value="1"/>
</dbReference>
<dbReference type="Pfam" id="PF13181">
    <property type="entry name" value="TPR_8"/>
    <property type="match status" value="1"/>
</dbReference>
<sequence>MARVPAAVDPSFAFAAALALSCGAPPPKADSPAPEAASASAPAPAHGAAAESPPSAAGPGVQSDGEIVSAVKWIEGDLEAALAAAKAESKLVFVDVGAYWCPPCRELEEKVFTRADVGEVLTSKYVALHVDAEKGEGPELVARYKVQAYPTLLVLDAGGVEKGRLVDAMEPTALLAALEKIAAGGDVLAELEHKVQAAPDDLEARYELAVAYALAARRAQADAEFERVIAGDPDNARGLAARAMSDRAAFLVAKIDGDSERAVALYKELQAKFPAAKESVRAYRAIGRELHKLGRDAEAVASLEAMVATDPSNSDLKSSFGWFAFRERCGQASALKEVDAAIARAGDDAELYYLRAELQHQLGRGAEALAAIREAARLEPESAFYKRQVRRFTELSGGT</sequence>
<dbReference type="Gene3D" id="3.40.30.10">
    <property type="entry name" value="Glutaredoxin"/>
    <property type="match status" value="1"/>
</dbReference>
<dbReference type="PANTHER" id="PTHR32234:SF0">
    <property type="entry name" value="THIOL:DISULFIDE INTERCHANGE PROTEIN DSBD"/>
    <property type="match status" value="1"/>
</dbReference>
<accession>A0ABS7TJA6</accession>
<evidence type="ECO:0000259" key="4">
    <source>
        <dbReference type="PROSITE" id="PS51352"/>
    </source>
</evidence>
<feature type="signal peptide" evidence="3">
    <location>
        <begin position="1"/>
        <end position="15"/>
    </location>
</feature>
<feature type="region of interest" description="Disordered" evidence="2">
    <location>
        <begin position="25"/>
        <end position="63"/>
    </location>
</feature>
<dbReference type="InterPro" id="IPR013766">
    <property type="entry name" value="Thioredoxin_domain"/>
</dbReference>
<evidence type="ECO:0000256" key="2">
    <source>
        <dbReference type="SAM" id="MobiDB-lite"/>
    </source>
</evidence>
<organism evidence="5 6">
    <name type="scientific">Nannocystis pusilla</name>
    <dbReference type="NCBI Taxonomy" id="889268"/>
    <lineage>
        <taxon>Bacteria</taxon>
        <taxon>Pseudomonadati</taxon>
        <taxon>Myxococcota</taxon>
        <taxon>Polyangia</taxon>
        <taxon>Nannocystales</taxon>
        <taxon>Nannocystaceae</taxon>
        <taxon>Nannocystis</taxon>
    </lineage>
</organism>
<dbReference type="InterPro" id="IPR019734">
    <property type="entry name" value="TPR_rpt"/>
</dbReference>
<dbReference type="PANTHER" id="PTHR32234">
    <property type="entry name" value="THIOL:DISULFIDE INTERCHANGE PROTEIN DSBD"/>
    <property type="match status" value="1"/>
</dbReference>
<feature type="compositionally biased region" description="Low complexity" evidence="2">
    <location>
        <begin position="30"/>
        <end position="60"/>
    </location>
</feature>
<feature type="domain" description="Thioredoxin" evidence="4">
    <location>
        <begin position="46"/>
        <end position="183"/>
    </location>
</feature>
<gene>
    <name evidence="5" type="ORF">K7C98_02925</name>
</gene>
<keyword evidence="1" id="KW-0802">TPR repeat</keyword>
<dbReference type="PROSITE" id="PS50005">
    <property type="entry name" value="TPR"/>
    <property type="match status" value="1"/>
</dbReference>
<evidence type="ECO:0000256" key="1">
    <source>
        <dbReference type="PROSITE-ProRule" id="PRU00339"/>
    </source>
</evidence>
<dbReference type="InterPro" id="IPR036249">
    <property type="entry name" value="Thioredoxin-like_sf"/>
</dbReference>
<dbReference type="Gene3D" id="1.25.40.10">
    <property type="entry name" value="Tetratricopeptide repeat domain"/>
    <property type="match status" value="2"/>
</dbReference>
<feature type="chain" id="PRO_5047135923" evidence="3">
    <location>
        <begin position="16"/>
        <end position="399"/>
    </location>
</feature>
<feature type="repeat" description="TPR" evidence="1">
    <location>
        <begin position="349"/>
        <end position="382"/>
    </location>
</feature>
<protein>
    <submittedName>
        <fullName evidence="5">Thioredoxin family protein</fullName>
    </submittedName>
</protein>
<reference evidence="5" key="1">
    <citation type="submission" date="2021-08" db="EMBL/GenBank/DDBJ databases">
        <authorList>
            <person name="Stevens D.C."/>
        </authorList>
    </citation>
    <scope>NUCLEOTIDE SEQUENCE</scope>
    <source>
        <strain evidence="5">DSM 53165</strain>
    </source>
</reference>
<evidence type="ECO:0000256" key="3">
    <source>
        <dbReference type="SAM" id="SignalP"/>
    </source>
</evidence>
<comment type="caution">
    <text evidence="5">The sequence shown here is derived from an EMBL/GenBank/DDBJ whole genome shotgun (WGS) entry which is preliminary data.</text>
</comment>
<dbReference type="RefSeq" id="WP_224189949.1">
    <property type="nucleotide sequence ID" value="NZ_JAIRAU010000001.1"/>
</dbReference>
<dbReference type="PROSITE" id="PS51352">
    <property type="entry name" value="THIOREDOXIN_2"/>
    <property type="match status" value="1"/>
</dbReference>
<evidence type="ECO:0000313" key="5">
    <source>
        <dbReference type="EMBL" id="MBZ5708196.1"/>
    </source>
</evidence>
<dbReference type="Proteomes" id="UP001139031">
    <property type="component" value="Unassembled WGS sequence"/>
</dbReference>
<dbReference type="SUPFAM" id="SSF48452">
    <property type="entry name" value="TPR-like"/>
    <property type="match status" value="1"/>
</dbReference>
<dbReference type="PROSITE" id="PS51257">
    <property type="entry name" value="PROKAR_LIPOPROTEIN"/>
    <property type="match status" value="1"/>
</dbReference>
<dbReference type="EMBL" id="JAIRAU010000001">
    <property type="protein sequence ID" value="MBZ5708196.1"/>
    <property type="molecule type" value="Genomic_DNA"/>
</dbReference>
<dbReference type="SUPFAM" id="SSF52833">
    <property type="entry name" value="Thioredoxin-like"/>
    <property type="match status" value="1"/>
</dbReference>
<keyword evidence="3" id="KW-0732">Signal</keyword>
<dbReference type="InterPro" id="IPR011990">
    <property type="entry name" value="TPR-like_helical_dom_sf"/>
</dbReference>
<name>A0ABS7TJA6_9BACT</name>
<keyword evidence="6" id="KW-1185">Reference proteome</keyword>
<evidence type="ECO:0000313" key="6">
    <source>
        <dbReference type="Proteomes" id="UP001139031"/>
    </source>
</evidence>
<proteinExistence type="predicted"/>
<dbReference type="SMART" id="SM00028">
    <property type="entry name" value="TPR"/>
    <property type="match status" value="3"/>
</dbReference>